<feature type="transmembrane region" description="Helical" evidence="1">
    <location>
        <begin position="125"/>
        <end position="144"/>
    </location>
</feature>
<keyword evidence="2" id="KW-0732">Signal</keyword>
<reference evidence="3 4" key="1">
    <citation type="journal article" date="2010" name="Science">
        <title>Genomic comparison of the ants Camponotus floridanus and Harpegnathos saltator.</title>
        <authorList>
            <person name="Bonasio R."/>
            <person name="Zhang G."/>
            <person name="Ye C."/>
            <person name="Mutti N.S."/>
            <person name="Fang X."/>
            <person name="Qin N."/>
            <person name="Donahue G."/>
            <person name="Yang P."/>
            <person name="Li Q."/>
            <person name="Li C."/>
            <person name="Zhang P."/>
            <person name="Huang Z."/>
            <person name="Berger S.L."/>
            <person name="Reinberg D."/>
            <person name="Wang J."/>
            <person name="Liebig J."/>
        </authorList>
    </citation>
    <scope>NUCLEOTIDE SEQUENCE [LARGE SCALE GENOMIC DNA]</scope>
    <source>
        <strain evidence="3 4">R22 G/1</strain>
    </source>
</reference>
<evidence type="ECO:0000313" key="3">
    <source>
        <dbReference type="EMBL" id="EFN89941.1"/>
    </source>
</evidence>
<keyword evidence="4" id="KW-1185">Reference proteome</keyword>
<keyword evidence="1" id="KW-0472">Membrane</keyword>
<evidence type="ECO:0008006" key="5">
    <source>
        <dbReference type="Google" id="ProtNLM"/>
    </source>
</evidence>
<dbReference type="Proteomes" id="UP000008237">
    <property type="component" value="Unassembled WGS sequence"/>
</dbReference>
<feature type="signal peptide" evidence="2">
    <location>
        <begin position="1"/>
        <end position="16"/>
    </location>
</feature>
<dbReference type="STRING" id="610380.E2B2X2"/>
<gene>
    <name evidence="3" type="ORF">EAI_15240</name>
</gene>
<dbReference type="OMA" id="NLAYPAH"/>
<keyword evidence="1" id="KW-1133">Transmembrane helix</keyword>
<evidence type="ECO:0000256" key="1">
    <source>
        <dbReference type="SAM" id="Phobius"/>
    </source>
</evidence>
<proteinExistence type="predicted"/>
<dbReference type="FunCoup" id="E2B2X2">
    <property type="interactions" value="39"/>
</dbReference>
<dbReference type="OrthoDB" id="8191402at2759"/>
<dbReference type="EMBL" id="GL445250">
    <property type="protein sequence ID" value="EFN89941.1"/>
    <property type="molecule type" value="Genomic_DNA"/>
</dbReference>
<sequence>MHRLLILVFLVARVAAGPTLNLNSQSQDQDCLENDNRMYSCFLVKTLVALNKADRSNDIKIIEGITFMRETPMERTAKNLQSEQALLNKLPQEDSTRMATLLSMLYDSAISFMKSHRRAKAKKTWLPLITAIGIKFFAVMPFLLGSLSLLTMKALFIGKIALLIVGIIAFQKLFSGGGGGGGYFPNNAQFAGWDNNAAWSNAAANNQIPYNKRSLQDEAVTRADAQYLAYSAYVPSTVSYNN</sequence>
<dbReference type="AlphaFoldDB" id="E2B2X2"/>
<dbReference type="Pfam" id="PF07898">
    <property type="entry name" value="DUF1676"/>
    <property type="match status" value="2"/>
</dbReference>
<dbReference type="GO" id="GO:0016020">
    <property type="term" value="C:membrane"/>
    <property type="evidence" value="ECO:0007669"/>
    <property type="project" value="TreeGrafter"/>
</dbReference>
<evidence type="ECO:0000256" key="2">
    <source>
        <dbReference type="SAM" id="SignalP"/>
    </source>
</evidence>
<accession>E2B2X2</accession>
<dbReference type="PANTHER" id="PTHR21879">
    <property type="entry name" value="FI03362P-RELATED-RELATED"/>
    <property type="match status" value="1"/>
</dbReference>
<evidence type="ECO:0000313" key="4">
    <source>
        <dbReference type="Proteomes" id="UP000008237"/>
    </source>
</evidence>
<feature type="chain" id="PRO_5003157791" description="Osiris 20" evidence="2">
    <location>
        <begin position="17"/>
        <end position="242"/>
    </location>
</feature>
<dbReference type="InParanoid" id="E2B2X2"/>
<organism evidence="4">
    <name type="scientific">Harpegnathos saltator</name>
    <name type="common">Jerdon's jumping ant</name>
    <dbReference type="NCBI Taxonomy" id="610380"/>
    <lineage>
        <taxon>Eukaryota</taxon>
        <taxon>Metazoa</taxon>
        <taxon>Ecdysozoa</taxon>
        <taxon>Arthropoda</taxon>
        <taxon>Hexapoda</taxon>
        <taxon>Insecta</taxon>
        <taxon>Pterygota</taxon>
        <taxon>Neoptera</taxon>
        <taxon>Endopterygota</taxon>
        <taxon>Hymenoptera</taxon>
        <taxon>Apocrita</taxon>
        <taxon>Aculeata</taxon>
        <taxon>Formicoidea</taxon>
        <taxon>Formicidae</taxon>
        <taxon>Ponerinae</taxon>
        <taxon>Ponerini</taxon>
        <taxon>Harpegnathos</taxon>
    </lineage>
</organism>
<name>E2B2X2_HARSA</name>
<protein>
    <recommendedName>
        <fullName evidence="5">Osiris 20</fullName>
    </recommendedName>
</protein>
<dbReference type="InterPro" id="IPR012464">
    <property type="entry name" value="DUF1676"/>
</dbReference>
<keyword evidence="1" id="KW-0812">Transmembrane</keyword>